<dbReference type="Pfam" id="PF17921">
    <property type="entry name" value="Integrase_H2C2"/>
    <property type="match status" value="1"/>
</dbReference>
<keyword evidence="9" id="KW-1185">Reference proteome</keyword>
<evidence type="ECO:0000256" key="5">
    <source>
        <dbReference type="ARBA" id="ARBA00022918"/>
    </source>
</evidence>
<gene>
    <name evidence="8" type="ORF">NTEN_LOCUS2733</name>
</gene>
<dbReference type="Pfam" id="PF22938">
    <property type="entry name" value="Integrase_p58_C"/>
    <property type="match status" value="1"/>
</dbReference>
<evidence type="ECO:0000313" key="8">
    <source>
        <dbReference type="EMBL" id="CAA9996130.1"/>
    </source>
</evidence>
<evidence type="ECO:0000256" key="1">
    <source>
        <dbReference type="ARBA" id="ARBA00012493"/>
    </source>
</evidence>
<evidence type="ECO:0000259" key="7">
    <source>
        <dbReference type="PROSITE" id="PS50994"/>
    </source>
</evidence>
<dbReference type="InterPro" id="IPR041588">
    <property type="entry name" value="Integrase_H2C2"/>
</dbReference>
<keyword evidence="3" id="KW-0540">Nuclease</keyword>
<feature type="domain" description="Integrase catalytic" evidence="7">
    <location>
        <begin position="298"/>
        <end position="456"/>
    </location>
</feature>
<dbReference type="SUPFAM" id="SSF56672">
    <property type="entry name" value="DNA/RNA polymerases"/>
    <property type="match status" value="1"/>
</dbReference>
<dbReference type="InterPro" id="IPR041577">
    <property type="entry name" value="RT_RNaseH_2"/>
</dbReference>
<dbReference type="Pfam" id="PF00665">
    <property type="entry name" value="rve"/>
    <property type="match status" value="1"/>
</dbReference>
<evidence type="ECO:0000256" key="2">
    <source>
        <dbReference type="ARBA" id="ARBA00022695"/>
    </source>
</evidence>
<dbReference type="InterPro" id="IPR001584">
    <property type="entry name" value="Integrase_cat-core"/>
</dbReference>
<dbReference type="InterPro" id="IPR012337">
    <property type="entry name" value="RNaseH-like_sf"/>
</dbReference>
<keyword evidence="5" id="KW-0695">RNA-directed DNA polymerase</keyword>
<organism evidence="8 9">
    <name type="scientific">Nesidiocoris tenuis</name>
    <dbReference type="NCBI Taxonomy" id="355587"/>
    <lineage>
        <taxon>Eukaryota</taxon>
        <taxon>Metazoa</taxon>
        <taxon>Ecdysozoa</taxon>
        <taxon>Arthropoda</taxon>
        <taxon>Hexapoda</taxon>
        <taxon>Insecta</taxon>
        <taxon>Pterygota</taxon>
        <taxon>Neoptera</taxon>
        <taxon>Paraneoptera</taxon>
        <taxon>Hemiptera</taxon>
        <taxon>Heteroptera</taxon>
        <taxon>Panheteroptera</taxon>
        <taxon>Cimicomorpha</taxon>
        <taxon>Miridae</taxon>
        <taxon>Dicyphina</taxon>
        <taxon>Nesidiocoris</taxon>
    </lineage>
</organism>
<proteinExistence type="predicted"/>
<dbReference type="EMBL" id="CADCXU010004420">
    <property type="protein sequence ID" value="CAA9996130.1"/>
    <property type="molecule type" value="Genomic_DNA"/>
</dbReference>
<dbReference type="InterPro" id="IPR050951">
    <property type="entry name" value="Retrovirus_Pol_polyprotein"/>
</dbReference>
<dbReference type="GO" id="GO:0003964">
    <property type="term" value="F:RNA-directed DNA polymerase activity"/>
    <property type="evidence" value="ECO:0007669"/>
    <property type="project" value="UniProtKB-KW"/>
</dbReference>
<dbReference type="InterPro" id="IPR036397">
    <property type="entry name" value="RNaseH_sf"/>
</dbReference>
<dbReference type="Gene3D" id="1.10.340.70">
    <property type="match status" value="1"/>
</dbReference>
<evidence type="ECO:0000256" key="6">
    <source>
        <dbReference type="SAM" id="MobiDB-lite"/>
    </source>
</evidence>
<dbReference type="GO" id="GO:0015074">
    <property type="term" value="P:DNA integration"/>
    <property type="evidence" value="ECO:0007669"/>
    <property type="project" value="InterPro"/>
</dbReference>
<dbReference type="GO" id="GO:0042575">
    <property type="term" value="C:DNA polymerase complex"/>
    <property type="evidence" value="ECO:0007669"/>
    <property type="project" value="UniProtKB-ARBA"/>
</dbReference>
<feature type="compositionally biased region" description="Low complexity" evidence="6">
    <location>
        <begin position="633"/>
        <end position="649"/>
    </location>
</feature>
<dbReference type="CDD" id="cd09274">
    <property type="entry name" value="RNase_HI_RT_Ty3"/>
    <property type="match status" value="1"/>
</dbReference>
<dbReference type="Proteomes" id="UP000479000">
    <property type="component" value="Unassembled WGS sequence"/>
</dbReference>
<dbReference type="PANTHER" id="PTHR37984">
    <property type="entry name" value="PROTEIN CBG26694"/>
    <property type="match status" value="1"/>
</dbReference>
<feature type="region of interest" description="Disordered" evidence="6">
    <location>
        <begin position="590"/>
        <end position="659"/>
    </location>
</feature>
<dbReference type="PANTHER" id="PTHR37984:SF15">
    <property type="entry name" value="INTEGRASE CATALYTIC DOMAIN-CONTAINING PROTEIN"/>
    <property type="match status" value="1"/>
</dbReference>
<dbReference type="Gene3D" id="3.10.20.370">
    <property type="match status" value="1"/>
</dbReference>
<dbReference type="PROSITE" id="PS50994">
    <property type="entry name" value="INTEGRASE"/>
    <property type="match status" value="1"/>
</dbReference>
<evidence type="ECO:0000256" key="3">
    <source>
        <dbReference type="ARBA" id="ARBA00022722"/>
    </source>
</evidence>
<keyword evidence="4" id="KW-0378">Hydrolase</keyword>
<keyword evidence="4" id="KW-0255">Endonuclease</keyword>
<dbReference type="FunFam" id="3.30.420.10:FF:000032">
    <property type="entry name" value="Retrovirus-related Pol polyprotein from transposon 297-like Protein"/>
    <property type="match status" value="1"/>
</dbReference>
<dbReference type="OrthoDB" id="6382339at2759"/>
<reference evidence="8 9" key="1">
    <citation type="submission" date="2020-02" db="EMBL/GenBank/DDBJ databases">
        <authorList>
            <person name="Ferguson B K."/>
        </authorList>
    </citation>
    <scope>NUCLEOTIDE SEQUENCE [LARGE SCALE GENOMIC DNA]</scope>
</reference>
<dbReference type="GO" id="GO:0004519">
    <property type="term" value="F:endonuclease activity"/>
    <property type="evidence" value="ECO:0007669"/>
    <property type="project" value="UniProtKB-KW"/>
</dbReference>
<keyword evidence="2" id="KW-0808">Transferase</keyword>
<accession>A0A6H5G1D2</accession>
<dbReference type="EC" id="2.7.7.49" evidence="1"/>
<keyword evidence="2" id="KW-0548">Nucleotidyltransferase</keyword>
<dbReference type="SUPFAM" id="SSF53098">
    <property type="entry name" value="Ribonuclease H-like"/>
    <property type="match status" value="1"/>
</dbReference>
<evidence type="ECO:0000256" key="4">
    <source>
        <dbReference type="ARBA" id="ARBA00022759"/>
    </source>
</evidence>
<dbReference type="Pfam" id="PF17919">
    <property type="entry name" value="RT_RNaseH_2"/>
    <property type="match status" value="1"/>
</dbReference>
<dbReference type="InterPro" id="IPR043502">
    <property type="entry name" value="DNA/RNA_pol_sf"/>
</dbReference>
<dbReference type="GO" id="GO:0003676">
    <property type="term" value="F:nucleic acid binding"/>
    <property type="evidence" value="ECO:0007669"/>
    <property type="project" value="InterPro"/>
</dbReference>
<dbReference type="FunFam" id="3.10.20.370:FF:000001">
    <property type="entry name" value="Retrovirus-related Pol polyprotein from transposon 17.6-like protein"/>
    <property type="match status" value="1"/>
</dbReference>
<sequence>MSVPLTRLLRKNTPFVWTEEQQIAFDSLKKAITSDRIIAYPDFSKTFVLATDASTTAIGAVLSQGEGHNEHPVAFASRALNPAEQRYSVTERELLAVVWACNHFQNYLLGQKFVLETDHIALTAALKLKDPTSRIGRWVIRLSEYSFEPRYRPGTQLRHADGLSRSRIASLHLLPFPTDLLKASQNIDPWIQNISKSPPEGTELIEGIWCRVIPIKGTDRIIYVPLMPSSLRDWLLQVCHSSEWAGHPGPAATEARVQRYGVWPKMNHHITQFVKACEVCQRRNTPSGLQPPIQKPYLPTCPSEIVGIDLVGPIPSVSGPKYILTIVDHFTKYAEAYPLTDISSRSIADTLIRKYFVSHGMPERIVSDRGANFTSDLIKELCQTYGIWKVQTTAYHPQSNGVVERFHRTLANIISKISKNKGIDWEVLLPVALAAYRGTVHNSTGYTPNYLTYGRELRLPDSPDWTKIQNRDLASSLRALQKVYPLVAQEINRMWDQREAAANHRRRPRYFQPGDRIYLRMMQPPKGTVKKYFCPWFGPYTVIQRLSEVTYQIEDTLHKRQIVHLARMKPAFSSQTQDEMGYTLFPIEKQRTNHQRDGDHVDTNETPPQDDMVFLPKIAEPAAEEAQSIRRCSSTTPVTTESTMSTVEPAVSSRYDLRPRTPINYKPFL</sequence>
<evidence type="ECO:0000313" key="9">
    <source>
        <dbReference type="Proteomes" id="UP000479000"/>
    </source>
</evidence>
<dbReference type="InterPro" id="IPR054465">
    <property type="entry name" value="Integrase_p58-like_C"/>
</dbReference>
<dbReference type="AlphaFoldDB" id="A0A6H5G1D2"/>
<feature type="compositionally biased region" description="Basic and acidic residues" evidence="6">
    <location>
        <begin position="590"/>
        <end position="603"/>
    </location>
</feature>
<dbReference type="Gene3D" id="3.30.420.10">
    <property type="entry name" value="Ribonuclease H-like superfamily/Ribonuclease H"/>
    <property type="match status" value="1"/>
</dbReference>
<name>A0A6H5G1D2_9HEMI</name>
<protein>
    <recommendedName>
        <fullName evidence="1">RNA-directed DNA polymerase</fullName>
        <ecNumber evidence="1">2.7.7.49</ecNumber>
    </recommendedName>
</protein>